<reference evidence="2 3" key="1">
    <citation type="submission" date="2018-08" db="EMBL/GenBank/DDBJ databases">
        <title>Genomic Encyclopedia of Archaeal and Bacterial Type Strains, Phase II (KMG-II): from individual species to whole genera.</title>
        <authorList>
            <person name="Goeker M."/>
        </authorList>
    </citation>
    <scope>NUCLEOTIDE SEQUENCE [LARGE SCALE GENOMIC DNA]</scope>
    <source>
        <strain evidence="2 3">DSM 45791</strain>
    </source>
</reference>
<dbReference type="PANTHER" id="PTHR43194:SF2">
    <property type="entry name" value="PEROXISOMAL MEMBRANE PROTEIN LPX1"/>
    <property type="match status" value="1"/>
</dbReference>
<dbReference type="InterPro" id="IPR050228">
    <property type="entry name" value="Carboxylesterase_BioH"/>
</dbReference>
<gene>
    <name evidence="2" type="ORF">BCF44_11353</name>
</gene>
<comment type="caution">
    <text evidence="2">The sequence shown here is derived from an EMBL/GenBank/DDBJ whole genome shotgun (WGS) entry which is preliminary data.</text>
</comment>
<dbReference type="GO" id="GO:0003824">
    <property type="term" value="F:catalytic activity"/>
    <property type="evidence" value="ECO:0007669"/>
    <property type="project" value="UniProtKB-ARBA"/>
</dbReference>
<dbReference type="OrthoDB" id="27092at2"/>
<dbReference type="Gene3D" id="3.40.50.1820">
    <property type="entry name" value="alpha/beta hydrolase"/>
    <property type="match status" value="1"/>
</dbReference>
<evidence type="ECO:0000259" key="1">
    <source>
        <dbReference type="Pfam" id="PF00561"/>
    </source>
</evidence>
<proteinExistence type="predicted"/>
<sequence length="280" mass="30930">MHFQLDDLAVNYETHGEGRPIVLLHGWGMDHGYEATDYEPVFAGRPGWRRIYPDLPGMGATPARDWIKSQDDFLEVVLRFIEHVSPDGPVTLAGTSAGGYLAMGVVHRRPELVDGLLLRVPVVEMDRGARDLPAQRTLLADPDFVATLDPADAEVAAGALVQTPRYVRAAGAALRDKILPALARADEPFLDAIGGDPSRYGFSFDVTEMPVPFDRPALVLTGRQDTIAGYRDAWRVLENFPRATMAVIDRADHGLPVDNEPLFHALVTDWLDRVEEMKAR</sequence>
<dbReference type="Proteomes" id="UP000256269">
    <property type="component" value="Unassembled WGS sequence"/>
</dbReference>
<protein>
    <submittedName>
        <fullName evidence="2">Pimeloyl-ACP methyl ester carboxylesterase</fullName>
    </submittedName>
</protein>
<dbReference type="SUPFAM" id="SSF53474">
    <property type="entry name" value="alpha/beta-Hydrolases"/>
    <property type="match status" value="1"/>
</dbReference>
<dbReference type="PRINTS" id="PR00111">
    <property type="entry name" value="ABHYDROLASE"/>
</dbReference>
<accession>A0A3E0H7B7</accession>
<evidence type="ECO:0000313" key="3">
    <source>
        <dbReference type="Proteomes" id="UP000256269"/>
    </source>
</evidence>
<dbReference type="AlphaFoldDB" id="A0A3E0H7B7"/>
<dbReference type="PANTHER" id="PTHR43194">
    <property type="entry name" value="HYDROLASE ALPHA/BETA FOLD FAMILY"/>
    <property type="match status" value="1"/>
</dbReference>
<name>A0A3E0H7B7_9PSEU</name>
<organism evidence="2 3">
    <name type="scientific">Kutzneria buriramensis</name>
    <dbReference type="NCBI Taxonomy" id="1045776"/>
    <lineage>
        <taxon>Bacteria</taxon>
        <taxon>Bacillati</taxon>
        <taxon>Actinomycetota</taxon>
        <taxon>Actinomycetes</taxon>
        <taxon>Pseudonocardiales</taxon>
        <taxon>Pseudonocardiaceae</taxon>
        <taxon>Kutzneria</taxon>
    </lineage>
</organism>
<keyword evidence="3" id="KW-1185">Reference proteome</keyword>
<dbReference type="Pfam" id="PF00561">
    <property type="entry name" value="Abhydrolase_1"/>
    <property type="match status" value="1"/>
</dbReference>
<dbReference type="RefSeq" id="WP_116178554.1">
    <property type="nucleotide sequence ID" value="NZ_CP144375.1"/>
</dbReference>
<dbReference type="InterPro" id="IPR000073">
    <property type="entry name" value="AB_hydrolase_1"/>
</dbReference>
<evidence type="ECO:0000313" key="2">
    <source>
        <dbReference type="EMBL" id="REH39198.1"/>
    </source>
</evidence>
<dbReference type="EMBL" id="QUNO01000013">
    <property type="protein sequence ID" value="REH39198.1"/>
    <property type="molecule type" value="Genomic_DNA"/>
</dbReference>
<feature type="domain" description="AB hydrolase-1" evidence="1">
    <location>
        <begin position="20"/>
        <end position="257"/>
    </location>
</feature>
<dbReference type="InterPro" id="IPR029058">
    <property type="entry name" value="AB_hydrolase_fold"/>
</dbReference>